<proteinExistence type="predicted"/>
<protein>
    <submittedName>
        <fullName evidence="1">DUF4138 domain-containing protein</fullName>
    </submittedName>
</protein>
<dbReference type="Proteomes" id="UP001221366">
    <property type="component" value="Unassembled WGS sequence"/>
</dbReference>
<sequence length="266" mass="30853">MKRILIISILIISSQMSAQKHLDTIYANEHKNVALFFPEPIRQGIVGAPNFVFTYNREKEQYLGLVQASPGKESNLLVLTKDGRVYSYILKYQKQLDKLNHFVTSSQSIGTERSVMEIPELEKGTAASNKERRAYFERASQYLLGSGHKTMATKRKKGIRIQLQNMVYDDSEVYLVIEVKNNSGINFEIDYLKVYRTNRNPKRKTSYQRLPLMVVHKHKMPYAIIDGKSQRFVYVLPKFVLGDNEKLMLELKELNGSRRVIVSWKK</sequence>
<reference evidence="1 2" key="1">
    <citation type="submission" date="2023-03" db="EMBL/GenBank/DDBJ databases">
        <title>Muricauda XX sp. nov. and Muricauda XXX sp. nov., two novel species isolated from Okinawa Trough.</title>
        <authorList>
            <person name="Cao W."/>
            <person name="Deng X."/>
        </authorList>
    </citation>
    <scope>NUCLEOTIDE SEQUENCE [LARGE SCALE GENOMIC DNA]</scope>
    <source>
        <strain evidence="1 2">334s03</strain>
    </source>
</reference>
<comment type="caution">
    <text evidence="1">The sequence shown here is derived from an EMBL/GenBank/DDBJ whole genome shotgun (WGS) entry which is preliminary data.</text>
</comment>
<name>A0ABT5Y5B0_9FLAO</name>
<dbReference type="RefSeq" id="WP_163627692.1">
    <property type="nucleotide sequence ID" value="NZ_JARFVB010000021.1"/>
</dbReference>
<dbReference type="Pfam" id="PF13595">
    <property type="entry name" value="DUF4138"/>
    <property type="match status" value="1"/>
</dbReference>
<gene>
    <name evidence="1" type="ORF">PY092_18615</name>
</gene>
<dbReference type="InterPro" id="IPR022298">
    <property type="entry name" value="Conjug_transposon_TraN"/>
</dbReference>
<keyword evidence="2" id="KW-1185">Reference proteome</keyword>
<evidence type="ECO:0000313" key="2">
    <source>
        <dbReference type="Proteomes" id="UP001221366"/>
    </source>
</evidence>
<organism evidence="1 2">
    <name type="scientific">Flagellimonas yonaguniensis</name>
    <dbReference type="NCBI Taxonomy" id="3031325"/>
    <lineage>
        <taxon>Bacteria</taxon>
        <taxon>Pseudomonadati</taxon>
        <taxon>Bacteroidota</taxon>
        <taxon>Flavobacteriia</taxon>
        <taxon>Flavobacteriales</taxon>
        <taxon>Flavobacteriaceae</taxon>
        <taxon>Flagellimonas</taxon>
    </lineage>
</organism>
<evidence type="ECO:0000313" key="1">
    <source>
        <dbReference type="EMBL" id="MDF0718182.1"/>
    </source>
</evidence>
<dbReference type="EMBL" id="JARFVB010000021">
    <property type="protein sequence ID" value="MDF0718182.1"/>
    <property type="molecule type" value="Genomic_DNA"/>
</dbReference>
<accession>A0ABT5Y5B0</accession>